<dbReference type="RefSeq" id="WP_263334368.1">
    <property type="nucleotide sequence ID" value="NZ_JAGSYH010000002.1"/>
</dbReference>
<reference evidence="2" key="1">
    <citation type="journal article" date="2019" name="Int. J. Syst. Evol. Microbiol.">
        <title>The Global Catalogue of Microorganisms (GCM) 10K type strain sequencing project: providing services to taxonomists for standard genome sequencing and annotation.</title>
        <authorList>
            <consortium name="The Broad Institute Genomics Platform"/>
            <consortium name="The Broad Institute Genome Sequencing Center for Infectious Disease"/>
            <person name="Wu L."/>
            <person name="Ma J."/>
        </authorList>
    </citation>
    <scope>NUCLEOTIDE SEQUENCE [LARGE SCALE GENOMIC DNA]</scope>
    <source>
        <strain evidence="2">JCM 4087</strain>
    </source>
</reference>
<dbReference type="PANTHER" id="PTHR28055">
    <property type="entry name" value="ALTERED INHERITANCE OF MITOCHONDRIA PROTEIN 41, MITOCHONDRIAL"/>
    <property type="match status" value="1"/>
</dbReference>
<dbReference type="InterPro" id="IPR042184">
    <property type="entry name" value="YqeY/Aim41_N"/>
</dbReference>
<proteinExistence type="predicted"/>
<protein>
    <submittedName>
        <fullName evidence="1">GatB/YqeY domain-containing protein</fullName>
    </submittedName>
</protein>
<dbReference type="Gene3D" id="1.10.10.410">
    <property type="match status" value="1"/>
</dbReference>
<sequence>MSETIEARVKTETITAMKARDGERTTTLRLITTALKNKAIEKRASSEEAVTAAEEQQVLASMIKQRRDSIEQFTKGGRPELAAKETAEIAVIEEFLPKALSAEELQALVGLVVAQIAEGAGQKPGPKEMGTVIKAVQAKLAADGLRAEGRAVSEMVKAALA</sequence>
<organism evidence="1 2">
    <name type="scientific">Acidicapsa dinghuensis</name>
    <dbReference type="NCBI Taxonomy" id="2218256"/>
    <lineage>
        <taxon>Bacteria</taxon>
        <taxon>Pseudomonadati</taxon>
        <taxon>Acidobacteriota</taxon>
        <taxon>Terriglobia</taxon>
        <taxon>Terriglobales</taxon>
        <taxon>Acidobacteriaceae</taxon>
        <taxon>Acidicapsa</taxon>
    </lineage>
</organism>
<dbReference type="EMBL" id="JBHSPH010000001">
    <property type="protein sequence ID" value="MFC5861127.1"/>
    <property type="molecule type" value="Genomic_DNA"/>
</dbReference>
<dbReference type="Pfam" id="PF09424">
    <property type="entry name" value="YqeY"/>
    <property type="match status" value="1"/>
</dbReference>
<evidence type="ECO:0000313" key="1">
    <source>
        <dbReference type="EMBL" id="MFC5861127.1"/>
    </source>
</evidence>
<dbReference type="Gene3D" id="1.10.1510.10">
    <property type="entry name" value="Uncharacterised protein YqeY/AIM41 PF09424, N-terminal domain"/>
    <property type="match status" value="1"/>
</dbReference>
<keyword evidence="2" id="KW-1185">Reference proteome</keyword>
<gene>
    <name evidence="1" type="ORF">ACFPT7_02355</name>
</gene>
<comment type="caution">
    <text evidence="1">The sequence shown here is derived from an EMBL/GenBank/DDBJ whole genome shotgun (WGS) entry which is preliminary data.</text>
</comment>
<dbReference type="Proteomes" id="UP001596091">
    <property type="component" value="Unassembled WGS sequence"/>
</dbReference>
<dbReference type="SUPFAM" id="SSF89095">
    <property type="entry name" value="GatB/YqeY motif"/>
    <property type="match status" value="1"/>
</dbReference>
<dbReference type="InterPro" id="IPR003789">
    <property type="entry name" value="Asn/Gln_tRNA_amidoTrase-B-like"/>
</dbReference>
<accession>A0ABW1E9X3</accession>
<dbReference type="PANTHER" id="PTHR28055:SF1">
    <property type="entry name" value="ALTERED INHERITANCE OF MITOCHONDRIA PROTEIN 41, MITOCHONDRIAL"/>
    <property type="match status" value="1"/>
</dbReference>
<evidence type="ECO:0000313" key="2">
    <source>
        <dbReference type="Proteomes" id="UP001596091"/>
    </source>
</evidence>
<dbReference type="InterPro" id="IPR019004">
    <property type="entry name" value="YqeY/Aim41"/>
</dbReference>
<name>A0ABW1E9X3_9BACT</name>
<dbReference type="InterPro" id="IPR023168">
    <property type="entry name" value="GatB_Yqey_C_2"/>
</dbReference>